<comment type="caution">
    <text evidence="4">The sequence shown here is derived from an EMBL/GenBank/DDBJ whole genome shotgun (WGS) entry which is preliminary data.</text>
</comment>
<evidence type="ECO:0000256" key="1">
    <source>
        <dbReference type="SAM" id="MobiDB-lite"/>
    </source>
</evidence>
<evidence type="ECO:0000313" key="4">
    <source>
        <dbReference type="EMBL" id="TYK03279.1"/>
    </source>
</evidence>
<dbReference type="Proteomes" id="UP000321393">
    <property type="component" value="Unassembled WGS sequence"/>
</dbReference>
<dbReference type="AlphaFoldDB" id="A0A5D3BYY7"/>
<evidence type="ECO:0000313" key="6">
    <source>
        <dbReference type="Proteomes" id="UP000321947"/>
    </source>
</evidence>
<name>A0A5D3BYY7_CUCMM</name>
<gene>
    <name evidence="4" type="ORF">E5676_scaffold298G001060</name>
    <name evidence="3" type="ORF">E6C27_scaffold230G00220</name>
</gene>
<evidence type="ECO:0000256" key="2">
    <source>
        <dbReference type="SAM" id="SignalP"/>
    </source>
</evidence>
<organism evidence="4 6">
    <name type="scientific">Cucumis melo var. makuwa</name>
    <name type="common">Oriental melon</name>
    <dbReference type="NCBI Taxonomy" id="1194695"/>
    <lineage>
        <taxon>Eukaryota</taxon>
        <taxon>Viridiplantae</taxon>
        <taxon>Streptophyta</taxon>
        <taxon>Embryophyta</taxon>
        <taxon>Tracheophyta</taxon>
        <taxon>Spermatophyta</taxon>
        <taxon>Magnoliopsida</taxon>
        <taxon>eudicotyledons</taxon>
        <taxon>Gunneridae</taxon>
        <taxon>Pentapetalae</taxon>
        <taxon>rosids</taxon>
        <taxon>fabids</taxon>
        <taxon>Cucurbitales</taxon>
        <taxon>Cucurbitaceae</taxon>
        <taxon>Benincaseae</taxon>
        <taxon>Cucumis</taxon>
    </lineage>
</organism>
<evidence type="ECO:0000313" key="5">
    <source>
        <dbReference type="Proteomes" id="UP000321393"/>
    </source>
</evidence>
<feature type="region of interest" description="Disordered" evidence="1">
    <location>
        <begin position="42"/>
        <end position="64"/>
    </location>
</feature>
<dbReference type="EMBL" id="SSTE01013576">
    <property type="protein sequence ID" value="KAA0046867.1"/>
    <property type="molecule type" value="Genomic_DNA"/>
</dbReference>
<evidence type="ECO:0000313" key="3">
    <source>
        <dbReference type="EMBL" id="KAA0046867.1"/>
    </source>
</evidence>
<proteinExistence type="predicted"/>
<sequence length="102" mass="11427">MLEGVSRFKKLKLFVVVILQLCGFEETDAMILEFGDELNNAKGSSSVGDNSASRTQPSPTPRRRQQCQLLELKRYVHKNGKILITIALGVEKLISPHVVRFS</sequence>
<reference evidence="5 6" key="1">
    <citation type="submission" date="2019-08" db="EMBL/GenBank/DDBJ databases">
        <title>Draft genome sequences of two oriental melons (Cucumis melo L. var makuwa).</title>
        <authorList>
            <person name="Kwon S.-Y."/>
        </authorList>
    </citation>
    <scope>NUCLEOTIDE SEQUENCE [LARGE SCALE GENOMIC DNA]</scope>
    <source>
        <strain evidence="6">cv. Chang Bougi</strain>
        <strain evidence="5">cv. SW 3</strain>
        <tissue evidence="4">Leaf</tissue>
    </source>
</reference>
<accession>A0A5D3BYY7</accession>
<dbReference type="OrthoDB" id="5587616at2759"/>
<keyword evidence="2" id="KW-0732">Signal</keyword>
<feature type="signal peptide" evidence="2">
    <location>
        <begin position="1"/>
        <end position="29"/>
    </location>
</feature>
<feature type="chain" id="PRO_5042723018" evidence="2">
    <location>
        <begin position="30"/>
        <end position="102"/>
    </location>
</feature>
<protein>
    <submittedName>
        <fullName evidence="4">CACTA en-spm transposon protein</fullName>
    </submittedName>
</protein>
<dbReference type="Proteomes" id="UP000321947">
    <property type="component" value="Unassembled WGS sequence"/>
</dbReference>
<feature type="compositionally biased region" description="Polar residues" evidence="1">
    <location>
        <begin position="42"/>
        <end position="52"/>
    </location>
</feature>
<dbReference type="EMBL" id="SSTD01015292">
    <property type="protein sequence ID" value="TYK03279.1"/>
    <property type="molecule type" value="Genomic_DNA"/>
</dbReference>